<comment type="caution">
    <text evidence="2">The sequence shown here is derived from an EMBL/GenBank/DDBJ whole genome shotgun (WGS) entry which is preliminary data.</text>
</comment>
<keyword evidence="1" id="KW-0812">Transmembrane</keyword>
<keyword evidence="1" id="KW-0472">Membrane</keyword>
<proteinExistence type="predicted"/>
<evidence type="ECO:0000313" key="2">
    <source>
        <dbReference type="EMBL" id="OXS77463.1"/>
    </source>
</evidence>
<evidence type="ECO:0008006" key="4">
    <source>
        <dbReference type="Google" id="ProtNLM"/>
    </source>
</evidence>
<sequence>MSKGEDVHSNKSEKRKNGLLTLLLGVLSLLIVLFIFDSTLVFRKGWLVTGWVSGSLVVALTALFPLKKQPARTLILAIGILAAGTSLLIAMFAFYGFAKVMGG</sequence>
<keyword evidence="1" id="KW-1133">Transmembrane helix</keyword>
<reference evidence="3" key="1">
    <citation type="submission" date="2017-03" db="EMBL/GenBank/DDBJ databases">
        <title>Bacillus sp. V-88(T) DSM27956, whole genome shotgun sequencing project.</title>
        <authorList>
            <person name="Dastager S.G."/>
            <person name="Neurgaonkar P.S."/>
            <person name="Dharne M.S."/>
        </authorList>
    </citation>
    <scope>NUCLEOTIDE SEQUENCE [LARGE SCALE GENOMIC DNA]</scope>
    <source>
        <strain evidence="3">DSM 25145</strain>
    </source>
</reference>
<gene>
    <name evidence="2" type="ORF">B1B05_11545</name>
</gene>
<accession>A0ABX4E786</accession>
<dbReference type="Proteomes" id="UP000215545">
    <property type="component" value="Unassembled WGS sequence"/>
</dbReference>
<organism evidence="2 3">
    <name type="scientific">Domibacillus enclensis</name>
    <dbReference type="NCBI Taxonomy" id="1017273"/>
    <lineage>
        <taxon>Bacteria</taxon>
        <taxon>Bacillati</taxon>
        <taxon>Bacillota</taxon>
        <taxon>Bacilli</taxon>
        <taxon>Bacillales</taxon>
        <taxon>Bacillaceae</taxon>
        <taxon>Domibacillus</taxon>
    </lineage>
</organism>
<dbReference type="EMBL" id="MWSK01000005">
    <property type="protein sequence ID" value="OXS77463.1"/>
    <property type="molecule type" value="Genomic_DNA"/>
</dbReference>
<keyword evidence="3" id="KW-1185">Reference proteome</keyword>
<evidence type="ECO:0000313" key="3">
    <source>
        <dbReference type="Proteomes" id="UP000215545"/>
    </source>
</evidence>
<feature type="transmembrane region" description="Helical" evidence="1">
    <location>
        <begin position="48"/>
        <end position="66"/>
    </location>
</feature>
<feature type="transmembrane region" description="Helical" evidence="1">
    <location>
        <begin position="73"/>
        <end position="98"/>
    </location>
</feature>
<evidence type="ECO:0000256" key="1">
    <source>
        <dbReference type="SAM" id="Phobius"/>
    </source>
</evidence>
<name>A0ABX4E786_9BACI</name>
<protein>
    <recommendedName>
        <fullName evidence="4">YesK-like protein</fullName>
    </recommendedName>
</protein>
<feature type="transmembrane region" description="Helical" evidence="1">
    <location>
        <begin position="20"/>
        <end position="42"/>
    </location>
</feature>
<dbReference type="RefSeq" id="WP_045849246.1">
    <property type="nucleotide sequence ID" value="NZ_FTLX01000005.1"/>
</dbReference>